<evidence type="ECO:0000313" key="1">
    <source>
        <dbReference type="EMBL" id="TBH79059.1"/>
    </source>
</evidence>
<dbReference type="RefSeq" id="WP_130958089.1">
    <property type="nucleotide sequence ID" value="NZ_JBHSHA010000004.1"/>
</dbReference>
<evidence type="ECO:0000313" key="2">
    <source>
        <dbReference type="Proteomes" id="UP000292919"/>
    </source>
</evidence>
<dbReference type="AlphaFoldDB" id="A0A6H3F9S0"/>
<reference evidence="1 2" key="1">
    <citation type="submission" date="2018-12" db="EMBL/GenBank/DDBJ databases">
        <title>First genome draft of Desulfovibrio legallis sp. nov.</title>
        <authorList>
            <person name="Ben Dhia O."/>
            <person name="Najjari A."/>
            <person name="Ferjani R."/>
            <person name="Fhoula I."/>
            <person name="Fardeau M.-L."/>
            <person name="Boudabbous A."/>
            <person name="Ouzari H.I."/>
        </authorList>
    </citation>
    <scope>NUCLEOTIDE SEQUENCE [LARGE SCALE GENOMIC DNA]</scope>
    <source>
        <strain evidence="1 2">H1T</strain>
    </source>
</reference>
<keyword evidence="2" id="KW-1185">Reference proteome</keyword>
<dbReference type="EMBL" id="SIXC01000010">
    <property type="protein sequence ID" value="TBH79059.1"/>
    <property type="molecule type" value="Genomic_DNA"/>
</dbReference>
<dbReference type="Proteomes" id="UP000292919">
    <property type="component" value="Unassembled WGS sequence"/>
</dbReference>
<sequence length="200" mass="22544">MADITFTDFMNIVQSAGVTKFSKIQNVKSRGAYSPSKDYYKPLRQKIIELCESSGNIEDVSLEIQAANKKKWGNYEVICKNIIAWKKKNKNLSWISPPKGYFKPNVIGIKVNPELAFQMDSGNMIVIKLHMNKEPLSKGKLQIAAHLLQKTLGDCCPDNTNFAFLDLHQGKIFPVKGVHESTDAFLAAEIAYIEYVWNNA</sequence>
<accession>A0A6H3F9S0</accession>
<proteinExistence type="predicted"/>
<gene>
    <name evidence="1" type="ORF">EB812_08630</name>
</gene>
<name>A0A6H3F9S0_9BACT</name>
<protein>
    <submittedName>
        <fullName evidence="1">Uncharacterized protein</fullName>
    </submittedName>
</protein>
<comment type="caution">
    <text evidence="1">The sequence shown here is derived from an EMBL/GenBank/DDBJ whole genome shotgun (WGS) entry which is preliminary data.</text>
</comment>
<organism evidence="1 2">
    <name type="scientific">Desulfovibrio legallii</name>
    <dbReference type="NCBI Taxonomy" id="571438"/>
    <lineage>
        <taxon>Bacteria</taxon>
        <taxon>Pseudomonadati</taxon>
        <taxon>Thermodesulfobacteriota</taxon>
        <taxon>Desulfovibrionia</taxon>
        <taxon>Desulfovibrionales</taxon>
        <taxon>Desulfovibrionaceae</taxon>
        <taxon>Desulfovibrio</taxon>
    </lineage>
</organism>